<dbReference type="EMBL" id="FPBD01000002">
    <property type="protein sequence ID" value="SFT67213.1"/>
    <property type="molecule type" value="Genomic_DNA"/>
</dbReference>
<dbReference type="Proteomes" id="UP000183371">
    <property type="component" value="Unassembled WGS sequence"/>
</dbReference>
<evidence type="ECO:0000313" key="2">
    <source>
        <dbReference type="Proteomes" id="UP000183371"/>
    </source>
</evidence>
<proteinExistence type="predicted"/>
<gene>
    <name evidence="1" type="ORF">SAMN05444141_102676</name>
</gene>
<keyword evidence="2" id="KW-1185">Reference proteome</keyword>
<protein>
    <submittedName>
        <fullName evidence="1">Uncharacterized protein</fullName>
    </submittedName>
</protein>
<dbReference type="RefSeq" id="WP_128647326.1">
    <property type="nucleotide sequence ID" value="NZ_FPBD01000002.1"/>
</dbReference>
<accession>A0A1I6ZX16</accession>
<evidence type="ECO:0000313" key="1">
    <source>
        <dbReference type="EMBL" id="SFT67213.1"/>
    </source>
</evidence>
<sequence length="870" mass="93186">MTDRLPYNPRIYDYSAAAGQKHFPVAFPYQEDADVSVLVLEGDDFRKLSLGADYSLNEQQVILNVGLAAATVLRVKGTTVLARKLSVVQSGRLNSRNLDTELDRAWMTLQELQRDNQDTTRRSMQVPFDEEIGPLPSAEERAGRVSAFDGDGNPISGPRFVEISNAQANAEAAQSSASFAVDAMQAARNAQDAAEGAAETVVVGRYNSLAGAAAAELHMAIQSVKLTGFREAGDGGKSLYKCATHEPPHAGKFLSKDGRWWELSDALATPKQFGAVSDANFKTGEGTDSTAAIDQWLAFTSLTSGVCRLDGKYKYVGQLSIPSNIEIKTDSAQENGFVIEIGNEESGLVVESSNVIIGDLTISRNLKEPIVGKNAGNFGNIVRLGNYLDGAQEPMQNLRFGNLNLVSVDGSEQGQGLTIFGRVSSVSAGDVTVSGNVSLAFQAHWSGNITEVGQAVTESYHPHDIHIRKIEALSSCNFGVVLSSVYNITIDKIYGEQLEKGFYWLAGDETNDFDVEQSGLVGRGVEIGHAVFEGTSAGQSYFIECLGHGASKFRVDGLGNPLQKNLPIGLKIGNLIVHGSDNINDCFETLNATGSIVVENSVIRGFKRYSVFLLRSLATTRFLNMDHIGEVRALRSANCKFSGKISESGDGSYGFYIYGEMPTSTLSADISFGDTSISVVQGFPYDILRGDRFLIGSFAFTASEFVESGVTTIPIIASRKTIVSGVEVMHDLRAVNVEVSPFVEGATTGVRVVNGHVGFENALILDASRYGINLSDSIVTIKNPRIAGTGFIEGPTNYDVVIDNSNVTIIGGKIGDADGITDKHLDINGSSSVVVSLGVQYGDAAKIQVIEPEAISEFFACYDTNGNQLS</sequence>
<dbReference type="AlphaFoldDB" id="A0A1I6ZX16"/>
<reference evidence="2" key="1">
    <citation type="submission" date="2016-10" db="EMBL/GenBank/DDBJ databases">
        <authorList>
            <person name="Varghese N."/>
            <person name="Submissions S."/>
        </authorList>
    </citation>
    <scope>NUCLEOTIDE SEQUENCE [LARGE SCALE GENOMIC DNA]</scope>
    <source>
        <strain evidence="2">DSM 17465</strain>
    </source>
</reference>
<name>A0A1I6ZX16_9HYPH</name>
<organism evidence="1 2">
    <name type="scientific">Pseudovibrio denitrificans</name>
    <dbReference type="NCBI Taxonomy" id="258256"/>
    <lineage>
        <taxon>Bacteria</taxon>
        <taxon>Pseudomonadati</taxon>
        <taxon>Pseudomonadota</taxon>
        <taxon>Alphaproteobacteria</taxon>
        <taxon>Hyphomicrobiales</taxon>
        <taxon>Stappiaceae</taxon>
        <taxon>Pseudovibrio</taxon>
    </lineage>
</organism>